<dbReference type="PANTHER" id="PTHR33744">
    <property type="entry name" value="CARBOHYDRATE DIACID REGULATOR"/>
    <property type="match status" value="1"/>
</dbReference>
<name>A0AAU7B1F5_9ACTN</name>
<protein>
    <recommendedName>
        <fullName evidence="5">PucR C-terminal helix-turn-helix domain-containing protein</fullName>
    </recommendedName>
</protein>
<evidence type="ECO:0000256" key="1">
    <source>
        <dbReference type="SAM" id="MobiDB-lite"/>
    </source>
</evidence>
<gene>
    <name evidence="4" type="ORF">DSM112329_04432</name>
</gene>
<organism evidence="4">
    <name type="scientific">Paraconexibacter sp. AEG42_29</name>
    <dbReference type="NCBI Taxonomy" id="2997339"/>
    <lineage>
        <taxon>Bacteria</taxon>
        <taxon>Bacillati</taxon>
        <taxon>Actinomycetota</taxon>
        <taxon>Thermoleophilia</taxon>
        <taxon>Solirubrobacterales</taxon>
        <taxon>Paraconexibacteraceae</taxon>
        <taxon>Paraconexibacter</taxon>
    </lineage>
</organism>
<dbReference type="InterPro" id="IPR042070">
    <property type="entry name" value="PucR_C-HTH_sf"/>
</dbReference>
<evidence type="ECO:0000259" key="2">
    <source>
        <dbReference type="Pfam" id="PF13556"/>
    </source>
</evidence>
<dbReference type="InterPro" id="IPR025751">
    <property type="entry name" value="RsbRD_N_dom"/>
</dbReference>
<dbReference type="Pfam" id="PF13556">
    <property type="entry name" value="HTH_30"/>
    <property type="match status" value="1"/>
</dbReference>
<dbReference type="KEGG" id="parq:DSM112329_04432"/>
<evidence type="ECO:0008006" key="5">
    <source>
        <dbReference type="Google" id="ProtNLM"/>
    </source>
</evidence>
<dbReference type="InterPro" id="IPR051448">
    <property type="entry name" value="CdaR-like_regulators"/>
</dbReference>
<dbReference type="InterPro" id="IPR025736">
    <property type="entry name" value="PucR_C-HTH_dom"/>
</dbReference>
<feature type="domain" description="PucR C-terminal helix-turn-helix" evidence="2">
    <location>
        <begin position="437"/>
        <end position="473"/>
    </location>
</feature>
<accession>A0AAU7B1F5</accession>
<dbReference type="Pfam" id="PF14361">
    <property type="entry name" value="RsbRD_N"/>
    <property type="match status" value="1"/>
</dbReference>
<feature type="region of interest" description="Disordered" evidence="1">
    <location>
        <begin position="321"/>
        <end position="340"/>
    </location>
</feature>
<sequence>MAETTTWRQVLLAAGLDVGVDRLVEVAAVAIEEQLPFLRDDADLRDAARRSAAANLELMLHLVQDPGVLDDLEPPPAAMAFARELARRHVPVADLGRAYRVAQHVLWQWSVDEIRARIADPATVADAVEELSDAAFRTGDIFSTLVMERYAAERERWMRSGEAVRRAAVAELLAGTRVDVAATSSRLGYELRGQHQAFVVWADEDDASPETLAAAVGGSRALVVALGDGLVAGWAPPGTLVLDPGGPDGVVAAAGGRAATAGPGAVPATASGAATATATARAAGDATARAAGDATARAAGDATARAAGDATARAAATGARRAAGGARVGGPAPGARSVPAAVGSAARGTVPVHEPDALARVAVGSAGSGVAGFRSSHHEAMEARRVARLLAVPTSGPVQHRDVALLALLTHDLVQARRFLAATLGSLAGAEPPARRLAATLRVLLEEQGSPRRAGRRLGVHENTVAKRQAAIDRALPPAERAGPAELLAALTLLEALEG</sequence>
<evidence type="ECO:0000313" key="4">
    <source>
        <dbReference type="EMBL" id="XAY07547.1"/>
    </source>
</evidence>
<dbReference type="PANTHER" id="PTHR33744:SF1">
    <property type="entry name" value="DNA-BINDING TRANSCRIPTIONAL ACTIVATOR ADER"/>
    <property type="match status" value="1"/>
</dbReference>
<evidence type="ECO:0000259" key="3">
    <source>
        <dbReference type="Pfam" id="PF14361"/>
    </source>
</evidence>
<dbReference type="Gene3D" id="1.10.10.2840">
    <property type="entry name" value="PucR C-terminal helix-turn-helix domain"/>
    <property type="match status" value="1"/>
</dbReference>
<dbReference type="RefSeq" id="WP_354698739.1">
    <property type="nucleotide sequence ID" value="NZ_CP114014.1"/>
</dbReference>
<proteinExistence type="predicted"/>
<feature type="domain" description="RsbT co-antagonist protein RsbRD N-terminal" evidence="3">
    <location>
        <begin position="21"/>
        <end position="165"/>
    </location>
</feature>
<dbReference type="AlphaFoldDB" id="A0AAU7B1F5"/>
<reference evidence="4" key="1">
    <citation type="submission" date="2022-12" db="EMBL/GenBank/DDBJ databases">
        <title>Paraconexibacter alkalitolerans sp. nov. and Baekduia alba sp. nov., isolated from soil and emended description of the genera Paraconexibacter (Chun et al., 2020) and Baekduia (An et al., 2020).</title>
        <authorList>
            <person name="Vieira S."/>
            <person name="Huber K.J."/>
            <person name="Geppert A."/>
            <person name="Wolf J."/>
            <person name="Neumann-Schaal M."/>
            <person name="Muesken M."/>
            <person name="Overmann J."/>
        </authorList>
    </citation>
    <scope>NUCLEOTIDE SEQUENCE</scope>
    <source>
        <strain evidence="4">AEG42_29</strain>
    </source>
</reference>
<dbReference type="EMBL" id="CP114014">
    <property type="protein sequence ID" value="XAY07547.1"/>
    <property type="molecule type" value="Genomic_DNA"/>
</dbReference>